<feature type="domain" description="Sodium/calcium exchanger membrane region" evidence="18">
    <location>
        <begin position="303"/>
        <end position="451"/>
    </location>
</feature>
<evidence type="ECO:0000256" key="13">
    <source>
        <dbReference type="ARBA" id="ARBA00023053"/>
    </source>
</evidence>
<dbReference type="GO" id="GO:0008273">
    <property type="term" value="F:calcium, potassium:sodium antiporter activity"/>
    <property type="evidence" value="ECO:0007669"/>
    <property type="project" value="TreeGrafter"/>
</dbReference>
<feature type="transmembrane region" description="Helical" evidence="17">
    <location>
        <begin position="301"/>
        <end position="324"/>
    </location>
</feature>
<evidence type="ECO:0000313" key="20">
    <source>
        <dbReference type="Proteomes" id="UP001652700"/>
    </source>
</evidence>
<dbReference type="KEGG" id="dvv:114328552"/>
<keyword evidence="14" id="KW-0406">Ion transport</keyword>
<dbReference type="PANTHER" id="PTHR10846:SF73">
    <property type="entry name" value="SODIUM_CALCIUM EXCHANGER MEMBRANE REGION DOMAIN-CONTAINING PROTEIN"/>
    <property type="match status" value="1"/>
</dbReference>
<keyword evidence="11" id="KW-0630">Potassium</keyword>
<evidence type="ECO:0000256" key="7">
    <source>
        <dbReference type="ARBA" id="ARBA00022692"/>
    </source>
</evidence>
<feature type="transmembrane region" description="Helical" evidence="17">
    <location>
        <begin position="78"/>
        <end position="97"/>
    </location>
</feature>
<sequence>MLEKAVLGANCTPPAIDEFPQDLFTRTQLQNGAVIVHILVTVYLFAAIAIICDGYFVPAVEKICHILKIPPDIGGATFMATATASPELFVNIVGTFVTEGDIGLGTILGSTVFNILGVTACCGLTLAFTGSKSQLEWWSLTRDSVIYGISVCLLVWFLNNEQIEWYEALTLVLVYVLYIIFLIFDQQIQKYVKGKWCSNSLSDDSLQSKSVESLATSQETISKISNKISNIDSIENVKESTSVENGNNIIDEDDDDDDVSLFSWPSHISTIKKIAWIINWPINCAFFFTVPNCEKLKSNKWIPVAFITCIVWIGVLSYLLSWMITVIGDTFQIPDSVMGISFLAIGAGVPEAASSIVVVKKGKGAMGISNALGSSTLDVLLCLGLPWLLKSTVVSTQKWVNINSSGLQITTITLLITLLAFYFALMANKFRLDKWVGLYCTVIYLLFVALASMIELNVFMEVNLPTCLR</sequence>
<dbReference type="RefSeq" id="XP_028133226.1">
    <property type="nucleotide sequence ID" value="XM_028277425.1"/>
</dbReference>
<organism evidence="21">
    <name type="scientific">Diabrotica virgifera virgifera</name>
    <name type="common">western corn rootworm</name>
    <dbReference type="NCBI Taxonomy" id="50390"/>
    <lineage>
        <taxon>Eukaryota</taxon>
        <taxon>Metazoa</taxon>
        <taxon>Ecdysozoa</taxon>
        <taxon>Arthropoda</taxon>
        <taxon>Hexapoda</taxon>
        <taxon>Insecta</taxon>
        <taxon>Pterygota</taxon>
        <taxon>Neoptera</taxon>
        <taxon>Endopterygota</taxon>
        <taxon>Coleoptera</taxon>
        <taxon>Polyphaga</taxon>
        <taxon>Cucujiformia</taxon>
        <taxon>Chrysomeloidea</taxon>
        <taxon>Chrysomelidae</taxon>
        <taxon>Galerucinae</taxon>
        <taxon>Diabroticina</taxon>
        <taxon>Diabroticites</taxon>
        <taxon>Diabrotica</taxon>
    </lineage>
</organism>
<evidence type="ECO:0000256" key="2">
    <source>
        <dbReference type="ARBA" id="ARBA00005364"/>
    </source>
</evidence>
<dbReference type="PANTHER" id="PTHR10846">
    <property type="entry name" value="SODIUM/POTASSIUM/CALCIUM EXCHANGER"/>
    <property type="match status" value="1"/>
</dbReference>
<feature type="transmembrane region" description="Helical" evidence="17">
    <location>
        <begin position="336"/>
        <end position="359"/>
    </location>
</feature>
<feature type="transmembrane region" description="Helical" evidence="17">
    <location>
        <begin position="140"/>
        <end position="159"/>
    </location>
</feature>
<evidence type="ECO:0000256" key="3">
    <source>
        <dbReference type="ARBA" id="ARBA00022448"/>
    </source>
</evidence>
<dbReference type="Gene3D" id="1.20.1420.30">
    <property type="entry name" value="NCX, central ion-binding region"/>
    <property type="match status" value="2"/>
</dbReference>
<evidence type="ECO:0000313" key="19">
    <source>
        <dbReference type="EnsemblMetazoa" id="XP_028133226.1"/>
    </source>
</evidence>
<keyword evidence="4" id="KW-0050">Antiport</keyword>
<comment type="similarity">
    <text evidence="2">Belongs to the Ca(2+):cation antiporter (CaCA) (TC 2.A.19) family. SLC24A subfamily.</text>
</comment>
<feature type="transmembrane region" description="Helical" evidence="17">
    <location>
        <begin position="409"/>
        <end position="428"/>
    </location>
</feature>
<evidence type="ECO:0000256" key="11">
    <source>
        <dbReference type="ARBA" id="ARBA00022958"/>
    </source>
</evidence>
<dbReference type="GO" id="GO:0015293">
    <property type="term" value="F:symporter activity"/>
    <property type="evidence" value="ECO:0007669"/>
    <property type="project" value="UniProtKB-KW"/>
</dbReference>
<evidence type="ECO:0000256" key="15">
    <source>
        <dbReference type="ARBA" id="ARBA00023136"/>
    </source>
</evidence>
<keyword evidence="10" id="KW-0769">Symport</keyword>
<evidence type="ECO:0000256" key="1">
    <source>
        <dbReference type="ARBA" id="ARBA00004141"/>
    </source>
</evidence>
<keyword evidence="13" id="KW-0915">Sodium</keyword>
<dbReference type="GO" id="GO:0005886">
    <property type="term" value="C:plasma membrane"/>
    <property type="evidence" value="ECO:0007669"/>
    <property type="project" value="TreeGrafter"/>
</dbReference>
<evidence type="ECO:0000256" key="5">
    <source>
        <dbReference type="ARBA" id="ARBA00022538"/>
    </source>
</evidence>
<evidence type="ECO:0000256" key="8">
    <source>
        <dbReference type="ARBA" id="ARBA00022729"/>
    </source>
</evidence>
<evidence type="ECO:0000259" key="18">
    <source>
        <dbReference type="Pfam" id="PF01699"/>
    </source>
</evidence>
<dbReference type="InterPro" id="IPR004837">
    <property type="entry name" value="NaCa_Exmemb"/>
</dbReference>
<reference evidence="19" key="2">
    <citation type="submission" date="2025-05" db="UniProtKB">
        <authorList>
            <consortium name="EnsemblMetazoa"/>
        </authorList>
    </citation>
    <scope>IDENTIFICATION</scope>
</reference>
<evidence type="ECO:0000256" key="6">
    <source>
        <dbReference type="ARBA" id="ARBA00022568"/>
    </source>
</evidence>
<feature type="transmembrane region" description="Helical" evidence="17">
    <location>
        <begin position="103"/>
        <end position="128"/>
    </location>
</feature>
<name>A0A6P7FC82_DIAVI</name>
<dbReference type="EnsemblMetazoa" id="XM_028277425.2">
    <property type="protein sequence ID" value="XP_028133226.1"/>
    <property type="gene ID" value="LOC114328552"/>
</dbReference>
<feature type="transmembrane region" description="Helical" evidence="17">
    <location>
        <begin position="371"/>
        <end position="389"/>
    </location>
</feature>
<keyword evidence="15 17" id="KW-0472">Membrane</keyword>
<dbReference type="GeneID" id="114328552"/>
<evidence type="ECO:0000256" key="17">
    <source>
        <dbReference type="SAM" id="Phobius"/>
    </source>
</evidence>
<keyword evidence="20" id="KW-1185">Reference proteome</keyword>
<dbReference type="NCBIfam" id="TIGR00367">
    <property type="entry name" value="calcium/sodium antiporter"/>
    <property type="match status" value="1"/>
</dbReference>
<evidence type="ECO:0000256" key="16">
    <source>
        <dbReference type="ARBA" id="ARBA00023201"/>
    </source>
</evidence>
<dbReference type="Proteomes" id="UP001652700">
    <property type="component" value="Unplaced"/>
</dbReference>
<dbReference type="GO" id="GO:0005262">
    <property type="term" value="F:calcium channel activity"/>
    <property type="evidence" value="ECO:0007669"/>
    <property type="project" value="TreeGrafter"/>
</dbReference>
<evidence type="ECO:0000256" key="9">
    <source>
        <dbReference type="ARBA" id="ARBA00022837"/>
    </source>
</evidence>
<evidence type="ECO:0000256" key="14">
    <source>
        <dbReference type="ARBA" id="ARBA00023065"/>
    </source>
</evidence>
<feature type="domain" description="Sodium/calcium exchanger membrane region" evidence="18">
    <location>
        <begin position="38"/>
        <end position="184"/>
    </location>
</feature>
<keyword evidence="7 17" id="KW-0812">Transmembrane</keyword>
<keyword evidence="6" id="KW-0109">Calcium transport</keyword>
<evidence type="ECO:0000256" key="12">
    <source>
        <dbReference type="ARBA" id="ARBA00022989"/>
    </source>
</evidence>
<keyword evidence="9" id="KW-0106">Calcium</keyword>
<feature type="transmembrane region" description="Helical" evidence="17">
    <location>
        <begin position="165"/>
        <end position="184"/>
    </location>
</feature>
<evidence type="ECO:0000256" key="4">
    <source>
        <dbReference type="ARBA" id="ARBA00022449"/>
    </source>
</evidence>
<keyword evidence="8" id="KW-0732">Signal</keyword>
<proteinExistence type="inferred from homology"/>
<keyword evidence="12 17" id="KW-1133">Transmembrane helix</keyword>
<comment type="subcellular location">
    <subcellularLocation>
        <location evidence="1">Membrane</location>
        <topology evidence="1">Multi-pass membrane protein</topology>
    </subcellularLocation>
</comment>
<dbReference type="AlphaFoldDB" id="A0A6P7FC82"/>
<dbReference type="InterPro" id="IPR004481">
    <property type="entry name" value="K/Na/Ca-exchanger"/>
</dbReference>
<accession>A0A6P7FC82</accession>
<dbReference type="FunFam" id="1.20.1420.30:FF:000009">
    <property type="entry name" value="sodium/potassium/calcium exchanger 5 isoform X2"/>
    <property type="match status" value="1"/>
</dbReference>
<gene>
    <name evidence="21" type="primary">LOC114328552</name>
</gene>
<dbReference type="InterPro" id="IPR044880">
    <property type="entry name" value="NCX_ion-bd_dom_sf"/>
</dbReference>
<keyword evidence="16" id="KW-0739">Sodium transport</keyword>
<evidence type="ECO:0000313" key="21">
    <source>
        <dbReference type="RefSeq" id="XP_028133226.1"/>
    </source>
</evidence>
<feature type="transmembrane region" description="Helical" evidence="17">
    <location>
        <begin position="435"/>
        <end position="454"/>
    </location>
</feature>
<dbReference type="Pfam" id="PF01699">
    <property type="entry name" value="Na_Ca_ex"/>
    <property type="match status" value="2"/>
</dbReference>
<dbReference type="InParanoid" id="A0A6P7FC82"/>
<dbReference type="OrthoDB" id="2127281at2759"/>
<evidence type="ECO:0000256" key="10">
    <source>
        <dbReference type="ARBA" id="ARBA00022847"/>
    </source>
</evidence>
<dbReference type="GO" id="GO:0006874">
    <property type="term" value="P:intracellular calcium ion homeostasis"/>
    <property type="evidence" value="ECO:0007669"/>
    <property type="project" value="TreeGrafter"/>
</dbReference>
<reference evidence="21" key="1">
    <citation type="submission" date="2025-04" db="UniProtKB">
        <authorList>
            <consortium name="RefSeq"/>
        </authorList>
    </citation>
    <scope>IDENTIFICATION</scope>
    <source>
        <tissue evidence="21">Whole insect</tissue>
    </source>
</reference>
<feature type="transmembrane region" description="Helical" evidence="17">
    <location>
        <begin position="34"/>
        <end position="57"/>
    </location>
</feature>
<keyword evidence="5" id="KW-0633">Potassium transport</keyword>
<protein>
    <submittedName>
        <fullName evidence="21">Sodium/potassium/calcium exchanger 4-like</fullName>
    </submittedName>
</protein>
<keyword evidence="3" id="KW-0813">Transport</keyword>